<dbReference type="NCBIfam" id="TIGR02983">
    <property type="entry name" value="SigE-fam_strep"/>
    <property type="match status" value="1"/>
</dbReference>
<dbReference type="SUPFAM" id="SSF88946">
    <property type="entry name" value="Sigma2 domain of RNA polymerase sigma factors"/>
    <property type="match status" value="1"/>
</dbReference>
<name>A0ABZ0ZVL7_9ACTN</name>
<dbReference type="PANTHER" id="PTHR43133">
    <property type="entry name" value="RNA POLYMERASE ECF-TYPE SIGMA FACTO"/>
    <property type="match status" value="1"/>
</dbReference>
<reference evidence="9" key="1">
    <citation type="submission" date="2023-12" db="EMBL/GenBank/DDBJ databases">
        <title>Novel species in genus Nocardioides.</title>
        <authorList>
            <person name="Zhou H."/>
        </authorList>
    </citation>
    <scope>NUCLEOTIDE SEQUENCE [LARGE SCALE GENOMIC DNA]</scope>
    <source>
        <strain evidence="9">HM61</strain>
    </source>
</reference>
<accession>A0ABZ0ZVL7</accession>
<evidence type="ECO:0000313" key="8">
    <source>
        <dbReference type="EMBL" id="WQQ27869.1"/>
    </source>
</evidence>
<keyword evidence="5" id="KW-0804">Transcription</keyword>
<dbReference type="Pfam" id="PF04542">
    <property type="entry name" value="Sigma70_r2"/>
    <property type="match status" value="1"/>
</dbReference>
<dbReference type="InterPro" id="IPR007627">
    <property type="entry name" value="RNA_pol_sigma70_r2"/>
</dbReference>
<evidence type="ECO:0000313" key="9">
    <source>
        <dbReference type="Proteomes" id="UP001327225"/>
    </source>
</evidence>
<evidence type="ECO:0000256" key="4">
    <source>
        <dbReference type="ARBA" id="ARBA00023125"/>
    </source>
</evidence>
<protein>
    <submittedName>
        <fullName evidence="8">SigE family RNA polymerase sigma factor</fullName>
    </submittedName>
</protein>
<comment type="similarity">
    <text evidence="1">Belongs to the sigma-70 factor family. ECF subfamily.</text>
</comment>
<dbReference type="Gene3D" id="1.10.10.10">
    <property type="entry name" value="Winged helix-like DNA-binding domain superfamily/Winged helix DNA-binding domain"/>
    <property type="match status" value="1"/>
</dbReference>
<dbReference type="SUPFAM" id="SSF88659">
    <property type="entry name" value="Sigma3 and sigma4 domains of RNA polymerase sigma factors"/>
    <property type="match status" value="1"/>
</dbReference>
<dbReference type="InterPro" id="IPR013324">
    <property type="entry name" value="RNA_pol_sigma_r3/r4-like"/>
</dbReference>
<dbReference type="InterPro" id="IPR014325">
    <property type="entry name" value="RNA_pol_sigma-E_actinobac"/>
</dbReference>
<gene>
    <name evidence="8" type="ORF">SHK19_06455</name>
</gene>
<keyword evidence="2" id="KW-0805">Transcription regulation</keyword>
<evidence type="ECO:0000256" key="5">
    <source>
        <dbReference type="ARBA" id="ARBA00023163"/>
    </source>
</evidence>
<feature type="domain" description="RNA polymerase sigma factor 70 region 4 type 2" evidence="7">
    <location>
        <begin position="119"/>
        <end position="171"/>
    </location>
</feature>
<keyword evidence="9" id="KW-1185">Reference proteome</keyword>
<sequence>MTSAAPPSASLPTEVLMDPEQEFTDLFAVLWPRLYRMAVAVAGDAGAAEDAVQTAFGKAYASWSRVRRADHVEAYVRRMVINEILGARRAGWFRRELPRETVETGRVSVAHDDAVADRDAVWAAVRALPVRQRAVIVLRYYEDLSEEQIAAALGCSRGTVKSQASAALANLRRAGATTEGDE</sequence>
<feature type="domain" description="RNA polymerase sigma-70 region 2" evidence="6">
    <location>
        <begin position="32"/>
        <end position="91"/>
    </location>
</feature>
<dbReference type="InterPro" id="IPR039425">
    <property type="entry name" value="RNA_pol_sigma-70-like"/>
</dbReference>
<dbReference type="Proteomes" id="UP001327225">
    <property type="component" value="Chromosome"/>
</dbReference>
<evidence type="ECO:0000259" key="7">
    <source>
        <dbReference type="Pfam" id="PF08281"/>
    </source>
</evidence>
<dbReference type="InterPro" id="IPR013325">
    <property type="entry name" value="RNA_pol_sigma_r2"/>
</dbReference>
<evidence type="ECO:0000256" key="1">
    <source>
        <dbReference type="ARBA" id="ARBA00010641"/>
    </source>
</evidence>
<evidence type="ECO:0000256" key="2">
    <source>
        <dbReference type="ARBA" id="ARBA00023015"/>
    </source>
</evidence>
<organism evidence="8 9">
    <name type="scientific">Nocardioides bizhenqiangii</name>
    <dbReference type="NCBI Taxonomy" id="3095076"/>
    <lineage>
        <taxon>Bacteria</taxon>
        <taxon>Bacillati</taxon>
        <taxon>Actinomycetota</taxon>
        <taxon>Actinomycetes</taxon>
        <taxon>Propionibacteriales</taxon>
        <taxon>Nocardioidaceae</taxon>
        <taxon>Nocardioides</taxon>
    </lineage>
</organism>
<proteinExistence type="inferred from homology"/>
<keyword evidence="4" id="KW-0238">DNA-binding</keyword>
<dbReference type="InterPro" id="IPR014284">
    <property type="entry name" value="RNA_pol_sigma-70_dom"/>
</dbReference>
<dbReference type="InterPro" id="IPR013249">
    <property type="entry name" value="RNA_pol_sigma70_r4_t2"/>
</dbReference>
<dbReference type="InterPro" id="IPR036388">
    <property type="entry name" value="WH-like_DNA-bd_sf"/>
</dbReference>
<evidence type="ECO:0000256" key="3">
    <source>
        <dbReference type="ARBA" id="ARBA00023082"/>
    </source>
</evidence>
<dbReference type="RefSeq" id="WP_322938155.1">
    <property type="nucleotide sequence ID" value="NZ_CP141059.1"/>
</dbReference>
<dbReference type="NCBIfam" id="TIGR02937">
    <property type="entry name" value="sigma70-ECF"/>
    <property type="match status" value="1"/>
</dbReference>
<dbReference type="Gene3D" id="1.10.1740.10">
    <property type="match status" value="1"/>
</dbReference>
<dbReference type="CDD" id="cd06171">
    <property type="entry name" value="Sigma70_r4"/>
    <property type="match status" value="1"/>
</dbReference>
<dbReference type="PANTHER" id="PTHR43133:SF50">
    <property type="entry name" value="ECF RNA POLYMERASE SIGMA FACTOR SIGM"/>
    <property type="match status" value="1"/>
</dbReference>
<evidence type="ECO:0000259" key="6">
    <source>
        <dbReference type="Pfam" id="PF04542"/>
    </source>
</evidence>
<keyword evidence="3" id="KW-0731">Sigma factor</keyword>
<dbReference type="Pfam" id="PF08281">
    <property type="entry name" value="Sigma70_r4_2"/>
    <property type="match status" value="1"/>
</dbReference>
<dbReference type="EMBL" id="CP141059">
    <property type="protein sequence ID" value="WQQ27869.1"/>
    <property type="molecule type" value="Genomic_DNA"/>
</dbReference>